<dbReference type="Pfam" id="PF00873">
    <property type="entry name" value="ACR_tran"/>
    <property type="match status" value="1"/>
</dbReference>
<name>A0AAV3UAZ1_9ALTE</name>
<dbReference type="Gene3D" id="3.30.2090.10">
    <property type="entry name" value="Multidrug efflux transporter AcrB TolC docking domain, DN and DC subdomains"/>
    <property type="match status" value="2"/>
</dbReference>
<dbReference type="Gene3D" id="3.30.70.1440">
    <property type="entry name" value="Multidrug efflux transporter AcrB pore domain"/>
    <property type="match status" value="1"/>
</dbReference>
<feature type="transmembrane region" description="Helical" evidence="1">
    <location>
        <begin position="911"/>
        <end position="935"/>
    </location>
</feature>
<dbReference type="SUPFAM" id="SSF82693">
    <property type="entry name" value="Multidrug efflux transporter AcrB pore domain, PN1, PN2, PC1 and PC2 subdomains"/>
    <property type="match status" value="2"/>
</dbReference>
<evidence type="ECO:0000256" key="1">
    <source>
        <dbReference type="SAM" id="Phobius"/>
    </source>
</evidence>
<protein>
    <submittedName>
        <fullName evidence="2">Efflux RND transporter permease subunit</fullName>
    </submittedName>
</protein>
<reference evidence="3" key="1">
    <citation type="journal article" date="2019" name="Int. J. Syst. Evol. Microbiol.">
        <title>The Global Catalogue of Microorganisms (GCM) 10K type strain sequencing project: providing services to taxonomists for standard genome sequencing and annotation.</title>
        <authorList>
            <consortium name="The Broad Institute Genomics Platform"/>
            <consortium name="The Broad Institute Genome Sequencing Center for Infectious Disease"/>
            <person name="Wu L."/>
            <person name="Ma J."/>
        </authorList>
    </citation>
    <scope>NUCLEOTIDE SEQUENCE [LARGE SCALE GENOMIC DNA]</scope>
    <source>
        <strain evidence="3">JCM 19134</strain>
    </source>
</reference>
<accession>A0AAV3UAZ1</accession>
<feature type="transmembrane region" description="Helical" evidence="1">
    <location>
        <begin position="427"/>
        <end position="447"/>
    </location>
</feature>
<proteinExistence type="predicted"/>
<gene>
    <name evidence="2" type="ORF">GCM10025791_47850</name>
</gene>
<dbReference type="EMBL" id="BAABLX010000079">
    <property type="protein sequence ID" value="GAA4960839.1"/>
    <property type="molecule type" value="Genomic_DNA"/>
</dbReference>
<sequence length="1046" mass="115728">MTGIIAWWVRNPVAANMLMVGIIVAGVLSYQRMDREFFPTVSAIRASVQVVWPGAAPQEVEEQVVMRIENALNDLDTIERITATASEGLADIEIQGLPSTDAAKFVNEIRSRVDAIRSFPREVEAPQIAQIIWRNEMQRVALHGEGFSEQELKRVAEDLREEVVLLAGISVVELFGVRAEEVAIELSENAMRQYGLSFDDVSQAVRETSVNVSSGRVKTNTGDVQLRAKNLAENEDEFGQVVVRQTDDGAIVRVRDVAQVNDGFEENEILATLNGQPAVLIQVMTMDSMNIVQASNSIRQWIEQAQPRLPQGMQLTLWSDMADAYKSRMHTIMSSAFYGLILVCVVLLLTLRPKVAFWVSSGIFTAYCGAMILLPYTDVSINFLSTFSFLLVLGILVDDAIVVGESIHQQTGQGGGATGAVLGTQLVIKPVIFAVLTTMIAFAPWLFITGEDAQLTRQISIIIICALTFSLIEAFLILPVHLRNLKPPKPPGKLGRAQLAIEHSLINFANTPYRRFLKTALAHRYTTAAVFFGCFALSVVLLATGWIKFDFMPDIEGDEIVVEVDMADGAPYSRALEVLAQLQAGEQQLVQEVKQLGIEEGGSGELIENWYTRSRRDNVIAIVKLVPPETRQISAKEAADRLRELVGDIPDADRVSYHSSMDGFEPDIEYSVSHADFDVLQAAVRALEAKLRSYESLYDVRSDLQAATEEYRFTLLPGAEKLGLTLAEVSRQVRQAYYGEEVQRLARDGNDVRVMLRYPETSRATLESLNEFHVRLPDGREVPLMAVVQIETLPGVNRIDRRERKRSSVVSAEMSGQDRELISKDLTDNFFDQWRRDYPGVYLGAIGEAEGEAKFLAEISSLYLIAFFTMYALIAVAFKSYWHPLIVLTAIPFGFMGAVIGHLVWGVPMDLFSYLGIGAAAGVVVNDNLVLLDALHRNRDNDMAPELAIVTAAVGRFRPILLTSVTTFVGLLPMMLERSIQAQFLIPTTIALSFGVLCATFVTLLLVPALFLIGEDIHQALHALKVKVMGDKSELANESARQSLPN</sequence>
<feature type="transmembrane region" description="Helical" evidence="1">
    <location>
        <begin position="459"/>
        <end position="482"/>
    </location>
</feature>
<dbReference type="Gene3D" id="3.30.70.1320">
    <property type="entry name" value="Multidrug efflux transporter AcrB pore domain like"/>
    <property type="match status" value="1"/>
</dbReference>
<keyword evidence="1" id="KW-0812">Transmembrane</keyword>
<organism evidence="2 3">
    <name type="scientific">Halioxenophilus aromaticivorans</name>
    <dbReference type="NCBI Taxonomy" id="1306992"/>
    <lineage>
        <taxon>Bacteria</taxon>
        <taxon>Pseudomonadati</taxon>
        <taxon>Pseudomonadota</taxon>
        <taxon>Gammaproteobacteria</taxon>
        <taxon>Alteromonadales</taxon>
        <taxon>Alteromonadaceae</taxon>
        <taxon>Halioxenophilus</taxon>
    </lineage>
</organism>
<feature type="transmembrane region" description="Helical" evidence="1">
    <location>
        <begin position="984"/>
        <end position="1013"/>
    </location>
</feature>
<evidence type="ECO:0000313" key="2">
    <source>
        <dbReference type="EMBL" id="GAA4960839.1"/>
    </source>
</evidence>
<dbReference type="PANTHER" id="PTHR32063">
    <property type="match status" value="1"/>
</dbReference>
<feature type="transmembrane region" description="Helical" evidence="1">
    <location>
        <begin position="355"/>
        <end position="376"/>
    </location>
</feature>
<dbReference type="GO" id="GO:0005886">
    <property type="term" value="C:plasma membrane"/>
    <property type="evidence" value="ECO:0007669"/>
    <property type="project" value="TreeGrafter"/>
</dbReference>
<dbReference type="RefSeq" id="WP_345427930.1">
    <property type="nucleotide sequence ID" value="NZ_AP031496.1"/>
</dbReference>
<dbReference type="PRINTS" id="PR00702">
    <property type="entry name" value="ACRIFLAVINRP"/>
</dbReference>
<keyword evidence="3" id="KW-1185">Reference proteome</keyword>
<keyword evidence="1" id="KW-1133">Transmembrane helix</keyword>
<dbReference type="InterPro" id="IPR001036">
    <property type="entry name" value="Acrflvin-R"/>
</dbReference>
<evidence type="ECO:0000313" key="3">
    <source>
        <dbReference type="Proteomes" id="UP001409585"/>
    </source>
</evidence>
<feature type="transmembrane region" description="Helical" evidence="1">
    <location>
        <begin position="947"/>
        <end position="972"/>
    </location>
</feature>
<dbReference type="Gene3D" id="1.20.1640.10">
    <property type="entry name" value="Multidrug efflux transporter AcrB transmembrane domain"/>
    <property type="match status" value="2"/>
</dbReference>
<feature type="transmembrane region" description="Helical" evidence="1">
    <location>
        <begin position="525"/>
        <end position="547"/>
    </location>
</feature>
<dbReference type="Proteomes" id="UP001409585">
    <property type="component" value="Unassembled WGS sequence"/>
</dbReference>
<feature type="transmembrane region" description="Helical" evidence="1">
    <location>
        <begin position="885"/>
        <end position="905"/>
    </location>
</feature>
<dbReference type="GO" id="GO:0042910">
    <property type="term" value="F:xenobiotic transmembrane transporter activity"/>
    <property type="evidence" value="ECO:0007669"/>
    <property type="project" value="TreeGrafter"/>
</dbReference>
<feature type="transmembrane region" description="Helical" evidence="1">
    <location>
        <begin position="383"/>
        <end position="407"/>
    </location>
</feature>
<feature type="transmembrane region" description="Helical" evidence="1">
    <location>
        <begin position="12"/>
        <end position="30"/>
    </location>
</feature>
<dbReference type="SUPFAM" id="SSF82866">
    <property type="entry name" value="Multidrug efflux transporter AcrB transmembrane domain"/>
    <property type="match status" value="2"/>
</dbReference>
<feature type="transmembrane region" description="Helical" evidence="1">
    <location>
        <begin position="331"/>
        <end position="349"/>
    </location>
</feature>
<dbReference type="SUPFAM" id="SSF82714">
    <property type="entry name" value="Multidrug efflux transporter AcrB TolC docking domain, DN and DC subdomains"/>
    <property type="match status" value="2"/>
</dbReference>
<dbReference type="InterPro" id="IPR027463">
    <property type="entry name" value="AcrB_DN_DC_subdom"/>
</dbReference>
<feature type="transmembrane region" description="Helical" evidence="1">
    <location>
        <begin position="861"/>
        <end position="878"/>
    </location>
</feature>
<dbReference type="AlphaFoldDB" id="A0AAV3UAZ1"/>
<comment type="caution">
    <text evidence="2">The sequence shown here is derived from an EMBL/GenBank/DDBJ whole genome shotgun (WGS) entry which is preliminary data.</text>
</comment>
<dbReference type="Gene3D" id="3.30.70.1430">
    <property type="entry name" value="Multidrug efflux transporter AcrB pore domain"/>
    <property type="match status" value="2"/>
</dbReference>
<keyword evidence="1" id="KW-0472">Membrane</keyword>
<dbReference type="PANTHER" id="PTHR32063:SF33">
    <property type="entry name" value="RND SUPERFAMILY EFFLUX PUMP PERMEASE COMPONENT"/>
    <property type="match status" value="1"/>
</dbReference>